<comment type="subcellular location">
    <subcellularLocation>
        <location evidence="1">Secreted</location>
    </subcellularLocation>
</comment>
<evidence type="ECO:0000313" key="5">
    <source>
        <dbReference type="Ensembl" id="ENSMAMP00000042039.1"/>
    </source>
</evidence>
<feature type="signal peptide" evidence="4">
    <location>
        <begin position="1"/>
        <end position="23"/>
    </location>
</feature>
<evidence type="ECO:0000256" key="4">
    <source>
        <dbReference type="SAM" id="SignalP"/>
    </source>
</evidence>
<evidence type="ECO:0000256" key="3">
    <source>
        <dbReference type="ARBA" id="ARBA00022737"/>
    </source>
</evidence>
<dbReference type="CTD" id="100332249"/>
<feature type="chain" id="PRO_5031420506" evidence="4">
    <location>
        <begin position="24"/>
        <end position="482"/>
    </location>
</feature>
<dbReference type="RefSeq" id="XP_026172845.1">
    <property type="nucleotide sequence ID" value="XM_026317060.2"/>
</dbReference>
<dbReference type="OrthoDB" id="9889855at2759"/>
<dbReference type="InParanoid" id="A0A7N8WXI4"/>
<organism evidence="5 6">
    <name type="scientific">Mastacembelus armatus</name>
    <name type="common">zig-zag eel</name>
    <dbReference type="NCBI Taxonomy" id="205130"/>
    <lineage>
        <taxon>Eukaryota</taxon>
        <taxon>Metazoa</taxon>
        <taxon>Chordata</taxon>
        <taxon>Craniata</taxon>
        <taxon>Vertebrata</taxon>
        <taxon>Euteleostomi</taxon>
        <taxon>Actinopterygii</taxon>
        <taxon>Neopterygii</taxon>
        <taxon>Teleostei</taxon>
        <taxon>Neoteleostei</taxon>
        <taxon>Acanthomorphata</taxon>
        <taxon>Anabantaria</taxon>
        <taxon>Synbranchiformes</taxon>
        <taxon>Mastacembelidae</taxon>
        <taxon>Mastacembelus</taxon>
    </lineage>
</organism>
<dbReference type="AlphaFoldDB" id="A0A7N8WXI4"/>
<dbReference type="SUPFAM" id="SSF48552">
    <property type="entry name" value="Serum albumin-like"/>
    <property type="match status" value="2"/>
</dbReference>
<dbReference type="FunCoup" id="A0A7N8WXI4">
    <property type="interactions" value="926"/>
</dbReference>
<dbReference type="InterPro" id="IPR008605">
    <property type="entry name" value="ECM1"/>
</dbReference>
<dbReference type="GO" id="GO:0007165">
    <property type="term" value="P:signal transduction"/>
    <property type="evidence" value="ECO:0007669"/>
    <property type="project" value="InterPro"/>
</dbReference>
<dbReference type="Ensembl" id="ENSMAMT00000054936.1">
    <property type="protein sequence ID" value="ENSMAMP00000042039.1"/>
    <property type="gene ID" value="ENSMAMG00000013397.2"/>
</dbReference>
<keyword evidence="3" id="KW-0677">Repeat</keyword>
<keyword evidence="4" id="KW-0732">Signal</keyword>
<keyword evidence="2" id="KW-0964">Secreted</keyword>
<accession>A0A7N8WXI4</accession>
<keyword evidence="6" id="KW-1185">Reference proteome</keyword>
<dbReference type="PANTHER" id="PTHR16776">
    <property type="entry name" value="EXTRACELLULAR MATRIX PROTEIN 1"/>
    <property type="match status" value="1"/>
</dbReference>
<dbReference type="Gene3D" id="1.10.246.10">
    <property type="match status" value="3"/>
</dbReference>
<dbReference type="GeneTree" id="ENSGT00390000006215"/>
<dbReference type="InterPro" id="IPR020858">
    <property type="entry name" value="Serum_albumin-like"/>
</dbReference>
<evidence type="ECO:0000256" key="1">
    <source>
        <dbReference type="ARBA" id="ARBA00004613"/>
    </source>
</evidence>
<dbReference type="Proteomes" id="UP000261640">
    <property type="component" value="Unplaced"/>
</dbReference>
<reference evidence="5" key="1">
    <citation type="submission" date="2025-08" db="UniProtKB">
        <authorList>
            <consortium name="Ensembl"/>
        </authorList>
    </citation>
    <scope>IDENTIFICATION</scope>
</reference>
<dbReference type="GO" id="GO:0030500">
    <property type="term" value="P:regulation of bone mineralization"/>
    <property type="evidence" value="ECO:0007669"/>
    <property type="project" value="TreeGrafter"/>
</dbReference>
<proteinExistence type="predicted"/>
<reference evidence="5" key="2">
    <citation type="submission" date="2025-09" db="UniProtKB">
        <authorList>
            <consortium name="Ensembl"/>
        </authorList>
    </citation>
    <scope>IDENTIFICATION</scope>
</reference>
<dbReference type="GeneID" id="113136339"/>
<dbReference type="GO" id="GO:0005615">
    <property type="term" value="C:extracellular space"/>
    <property type="evidence" value="ECO:0007669"/>
    <property type="project" value="InterPro"/>
</dbReference>
<dbReference type="Pfam" id="PF05782">
    <property type="entry name" value="ECM1"/>
    <property type="match status" value="2"/>
</dbReference>
<evidence type="ECO:0000313" key="6">
    <source>
        <dbReference type="Proteomes" id="UP000261640"/>
    </source>
</evidence>
<protein>
    <submittedName>
        <fullName evidence="5">Extracellular matrix protein 1b</fullName>
    </submittedName>
</protein>
<evidence type="ECO:0000256" key="2">
    <source>
        <dbReference type="ARBA" id="ARBA00022525"/>
    </source>
</evidence>
<name>A0A7N8WXI4_9TELE</name>
<sequence length="482" mass="54696">MASTWALICSIAFVSVLLSSSFSDDYGVEQREVIPDFDKIMQEEQTPMLQSEIDWTVLLKELVMSTPEVPLTNKGGSRPKVLTPRGRQPGFGPRFFGGAPMAYPVQFPLGRPTADNLQAICLHGDHRPRYPASYFPASGFSSQFRKGRAVNNAEFWFSTCCEGNQTWERDVTMCCATQAWELSIKAYCKEEFSIKTSHYHCCKLMNRNRLNCFHNNAPNPNYEPTEEIPVAPLPSTNKFNFDPNTCQRTPYITSQKTDINFPPGRPTADTIESLCLHQHLRPLYNVMCLRGLGYKLLSRQAKTINRMEKGFKRCCKKQDVLSCADQNWREELNRFCLDENGGRVDFQCCSSDEANDRYSCFQHISPEPQYNMTTATEELSLIKICETHNIIERKFTVGFPIKSLVDQCCPLPEQDKTICFSQKLKKMSGTLCTSSKTSPSIVHRCCQRTQETGQCVSKILTDAITKASSFLPQKKKKKCPIS</sequence>
<dbReference type="PANTHER" id="PTHR16776:SF3">
    <property type="entry name" value="EXTRACELLULAR MATRIX PROTEIN 1"/>
    <property type="match status" value="1"/>
</dbReference>